<gene>
    <name evidence="2" type="ORF">METZ01_LOCUS261941</name>
</gene>
<evidence type="ECO:0000313" key="2">
    <source>
        <dbReference type="EMBL" id="SVC09087.1"/>
    </source>
</evidence>
<sequence>MSEWELPKDVETPSIERVGGGSFLWESGVYDATVKMVYLNQTVSEAVWFNVILEKNSGNMTELRENFCIKSGKAKGNQTYYVKDGKKYPLPGYQLAESMCKAVTGNTLDTCLKAVEKKTVKVWNPELKKEAPTERPVVTSLLNKPVKVAVHQVIEDKQAKDASGNYVPTGETRTVNQCKFFGNPEGKTAEEIKNNKPAAMFDKWAKKNTGAVIDKSTKNKGSNSAADIMGSAPADTG</sequence>
<name>A0A382JCT9_9ZZZZ</name>
<evidence type="ECO:0000256" key="1">
    <source>
        <dbReference type="SAM" id="MobiDB-lite"/>
    </source>
</evidence>
<protein>
    <submittedName>
        <fullName evidence="2">Uncharacterized protein</fullName>
    </submittedName>
</protein>
<dbReference type="EMBL" id="UINC01073021">
    <property type="protein sequence ID" value="SVC09087.1"/>
    <property type="molecule type" value="Genomic_DNA"/>
</dbReference>
<proteinExistence type="predicted"/>
<reference evidence="2" key="1">
    <citation type="submission" date="2018-05" db="EMBL/GenBank/DDBJ databases">
        <authorList>
            <person name="Lanie J.A."/>
            <person name="Ng W.-L."/>
            <person name="Kazmierczak K.M."/>
            <person name="Andrzejewski T.M."/>
            <person name="Davidsen T.M."/>
            <person name="Wayne K.J."/>
            <person name="Tettelin H."/>
            <person name="Glass J.I."/>
            <person name="Rusch D."/>
            <person name="Podicherti R."/>
            <person name="Tsui H.-C.T."/>
            <person name="Winkler M.E."/>
        </authorList>
    </citation>
    <scope>NUCLEOTIDE SEQUENCE</scope>
</reference>
<dbReference type="AlphaFoldDB" id="A0A382JCT9"/>
<feature type="region of interest" description="Disordered" evidence="1">
    <location>
        <begin position="211"/>
        <end position="237"/>
    </location>
</feature>
<accession>A0A382JCT9</accession>
<organism evidence="2">
    <name type="scientific">marine metagenome</name>
    <dbReference type="NCBI Taxonomy" id="408172"/>
    <lineage>
        <taxon>unclassified sequences</taxon>
        <taxon>metagenomes</taxon>
        <taxon>ecological metagenomes</taxon>
    </lineage>
</organism>
<feature type="non-terminal residue" evidence="2">
    <location>
        <position position="237"/>
    </location>
</feature>